<dbReference type="Pfam" id="PF01134">
    <property type="entry name" value="GIDA"/>
    <property type="match status" value="1"/>
</dbReference>
<dbReference type="PANTHER" id="PTHR11806">
    <property type="entry name" value="GLUCOSE INHIBITED DIVISION PROTEIN A"/>
    <property type="match status" value="1"/>
</dbReference>
<dbReference type="AlphaFoldDB" id="A0A1D6K985"/>
<dbReference type="STRING" id="4577.A0A1D6K985"/>
<dbReference type="ExpressionAtlas" id="A0A1D6K985">
    <property type="expression patterns" value="baseline"/>
</dbReference>
<accession>A0A1D6K985</accession>
<gene>
    <name evidence="5" type="ORF">ZEAMMB73_Zm00001d030034</name>
</gene>
<dbReference type="InterPro" id="IPR036188">
    <property type="entry name" value="FAD/NAD-bd_sf"/>
</dbReference>
<evidence type="ECO:0000313" key="5">
    <source>
        <dbReference type="EMBL" id="ONM00066.1"/>
    </source>
</evidence>
<dbReference type="Gene3D" id="3.50.50.60">
    <property type="entry name" value="FAD/NAD(P)-binding domain"/>
    <property type="match status" value="1"/>
</dbReference>
<evidence type="ECO:0000256" key="3">
    <source>
        <dbReference type="ARBA" id="ARBA00022827"/>
    </source>
</evidence>
<dbReference type="InParanoid" id="A0A1D6K985"/>
<dbReference type="FunFam" id="3.50.50.60:FF:000607">
    <property type="entry name" value="Glucose-inhibited division family A protein"/>
    <property type="match status" value="1"/>
</dbReference>
<proteinExistence type="predicted"/>
<dbReference type="InterPro" id="IPR002218">
    <property type="entry name" value="MnmG-rel"/>
</dbReference>
<dbReference type="PANTHER" id="PTHR11806:SF0">
    <property type="entry name" value="PROTEIN MTO1 HOMOLOG, MITOCHONDRIAL"/>
    <property type="match status" value="1"/>
</dbReference>
<organism evidence="5">
    <name type="scientific">Zea mays</name>
    <name type="common">Maize</name>
    <dbReference type="NCBI Taxonomy" id="4577"/>
    <lineage>
        <taxon>Eukaryota</taxon>
        <taxon>Viridiplantae</taxon>
        <taxon>Streptophyta</taxon>
        <taxon>Embryophyta</taxon>
        <taxon>Tracheophyta</taxon>
        <taxon>Spermatophyta</taxon>
        <taxon>Magnoliopsida</taxon>
        <taxon>Liliopsida</taxon>
        <taxon>Poales</taxon>
        <taxon>Poaceae</taxon>
        <taxon>PACMAD clade</taxon>
        <taxon>Panicoideae</taxon>
        <taxon>Andropogonodae</taxon>
        <taxon>Andropogoneae</taxon>
        <taxon>Tripsacinae</taxon>
        <taxon>Zea</taxon>
    </lineage>
</organism>
<sequence length="161" mass="17908">MHLLLVLPGNEVWHCGRRRPCRMRGRPCFVSPRRAHPAFTLNIDRIAWQGTNSVPSIRSVVLLQLIYPTQPCNPAVGGPAKSQLVHEVDAFGGEIGKNTDRCYLQKRVLNSSKGPVVRALRAQTDKREYAIEMKNSVERSVYTKLLTLLGFVILSGTSISG</sequence>
<reference evidence="5" key="1">
    <citation type="submission" date="2015-12" db="EMBL/GenBank/DDBJ databases">
        <title>Update maize B73 reference genome by single molecule sequencing technologies.</title>
        <authorList>
            <consortium name="Maize Genome Sequencing Project"/>
            <person name="Ware D."/>
        </authorList>
    </citation>
    <scope>NUCLEOTIDE SEQUENCE [LARGE SCALE GENOMIC DNA]</scope>
    <source>
        <tissue evidence="5">Seedling</tissue>
    </source>
</reference>
<evidence type="ECO:0000259" key="4">
    <source>
        <dbReference type="Pfam" id="PF01134"/>
    </source>
</evidence>
<dbReference type="GO" id="GO:0008033">
    <property type="term" value="P:tRNA processing"/>
    <property type="evidence" value="ECO:0007669"/>
    <property type="project" value="InterPro"/>
</dbReference>
<keyword evidence="2" id="KW-0285">Flavoprotein</keyword>
<dbReference type="InterPro" id="IPR040131">
    <property type="entry name" value="MnmG_N"/>
</dbReference>
<comment type="cofactor">
    <cofactor evidence="1">
        <name>FAD</name>
        <dbReference type="ChEBI" id="CHEBI:57692"/>
    </cofactor>
</comment>
<protein>
    <submittedName>
        <fullName evidence="5">Glucose-inhibited division family A protein</fullName>
    </submittedName>
</protein>
<feature type="domain" description="MnmG N-terminal" evidence="4">
    <location>
        <begin position="70"/>
        <end position="140"/>
    </location>
</feature>
<dbReference type="EMBL" id="CM007647">
    <property type="protein sequence ID" value="ONM00066.1"/>
    <property type="molecule type" value="Genomic_DNA"/>
</dbReference>
<evidence type="ECO:0000256" key="1">
    <source>
        <dbReference type="ARBA" id="ARBA00001974"/>
    </source>
</evidence>
<name>A0A1D6K985_MAIZE</name>
<dbReference type="GO" id="GO:0050660">
    <property type="term" value="F:flavin adenine dinucleotide binding"/>
    <property type="evidence" value="ECO:0007669"/>
    <property type="project" value="InterPro"/>
</dbReference>
<dbReference type="SMR" id="A0A1D6K985"/>
<keyword evidence="3" id="KW-0274">FAD</keyword>
<evidence type="ECO:0000256" key="2">
    <source>
        <dbReference type="ARBA" id="ARBA00022630"/>
    </source>
</evidence>